<dbReference type="EC" id="6.3.4.13" evidence="4 14"/>
<dbReference type="GO" id="GO:0046872">
    <property type="term" value="F:metal ion binding"/>
    <property type="evidence" value="ECO:0007669"/>
    <property type="project" value="UniProtKB-KW"/>
</dbReference>
<dbReference type="SMART" id="SM01209">
    <property type="entry name" value="GARS_A"/>
    <property type="match status" value="1"/>
</dbReference>
<dbReference type="InterPro" id="IPR020559">
    <property type="entry name" value="PRibGlycinamide_synth_CS"/>
</dbReference>
<dbReference type="RefSeq" id="WP_058265713.1">
    <property type="nucleotide sequence ID" value="NZ_FMYN01000005.1"/>
</dbReference>
<dbReference type="GO" id="GO:0004637">
    <property type="term" value="F:phosphoribosylamine-glycine ligase activity"/>
    <property type="evidence" value="ECO:0007669"/>
    <property type="project" value="UniProtKB-UniRule"/>
</dbReference>
<dbReference type="InterPro" id="IPR020562">
    <property type="entry name" value="PRibGlycinamide_synth_N"/>
</dbReference>
<dbReference type="InterPro" id="IPR011761">
    <property type="entry name" value="ATP-grasp"/>
</dbReference>
<accession>A0A0V8GCM8</accession>
<dbReference type="GO" id="GO:0006189">
    <property type="term" value="P:'de novo' IMP biosynthetic process"/>
    <property type="evidence" value="ECO:0007669"/>
    <property type="project" value="UniProtKB-UniRule"/>
</dbReference>
<evidence type="ECO:0000256" key="5">
    <source>
        <dbReference type="ARBA" id="ARBA00022598"/>
    </source>
</evidence>
<comment type="catalytic activity">
    <reaction evidence="14">
        <text>5-phospho-beta-D-ribosylamine + glycine + ATP = N(1)-(5-phospho-beta-D-ribosyl)glycinamide + ADP + phosphate + H(+)</text>
        <dbReference type="Rhea" id="RHEA:17453"/>
        <dbReference type="ChEBI" id="CHEBI:15378"/>
        <dbReference type="ChEBI" id="CHEBI:30616"/>
        <dbReference type="ChEBI" id="CHEBI:43474"/>
        <dbReference type="ChEBI" id="CHEBI:57305"/>
        <dbReference type="ChEBI" id="CHEBI:58681"/>
        <dbReference type="ChEBI" id="CHEBI:143788"/>
        <dbReference type="ChEBI" id="CHEBI:456216"/>
        <dbReference type="EC" id="6.3.4.13"/>
    </reaction>
</comment>
<dbReference type="InterPro" id="IPR000115">
    <property type="entry name" value="PRibGlycinamide_synth"/>
</dbReference>
<comment type="cofactor">
    <cofactor evidence="2">
        <name>Mg(2+)</name>
        <dbReference type="ChEBI" id="CHEBI:18420"/>
    </cofactor>
</comment>
<dbReference type="InterPro" id="IPR016185">
    <property type="entry name" value="PreATP-grasp_dom_sf"/>
</dbReference>
<proteinExistence type="inferred from homology"/>
<dbReference type="GO" id="GO:0009113">
    <property type="term" value="P:purine nucleobase biosynthetic process"/>
    <property type="evidence" value="ECO:0007669"/>
    <property type="project" value="InterPro"/>
</dbReference>
<evidence type="ECO:0000256" key="14">
    <source>
        <dbReference type="HAMAP-Rule" id="MF_00138"/>
    </source>
</evidence>
<keyword evidence="8 14" id="KW-0658">Purine biosynthesis</keyword>
<dbReference type="UniPathway" id="UPA00074">
    <property type="reaction ID" value="UER00125"/>
</dbReference>
<dbReference type="InterPro" id="IPR020560">
    <property type="entry name" value="PRibGlycinamide_synth_C-dom"/>
</dbReference>
<dbReference type="InterPro" id="IPR011054">
    <property type="entry name" value="Rudment_hybrid_motif"/>
</dbReference>
<protein>
    <recommendedName>
        <fullName evidence="4 14">Phosphoribosylamine--glycine ligase</fullName>
        <ecNumber evidence="4 14">6.3.4.13</ecNumber>
    </recommendedName>
    <alternativeName>
        <fullName evidence="14">GARS</fullName>
    </alternativeName>
    <alternativeName>
        <fullName evidence="12 14">Glycinamide ribonucleotide synthetase</fullName>
    </alternativeName>
    <alternativeName>
        <fullName evidence="13 14">Phosphoribosylglycinamide synthetase</fullName>
    </alternativeName>
</protein>
<dbReference type="SUPFAM" id="SSF52440">
    <property type="entry name" value="PreATP-grasp domain"/>
    <property type="match status" value="1"/>
</dbReference>
<evidence type="ECO:0000256" key="12">
    <source>
        <dbReference type="ARBA" id="ARBA00042242"/>
    </source>
</evidence>
<keyword evidence="9 15" id="KW-0067">ATP-binding</keyword>
<evidence type="ECO:0000256" key="4">
    <source>
        <dbReference type="ARBA" id="ARBA00013255"/>
    </source>
</evidence>
<dbReference type="Pfam" id="PF02843">
    <property type="entry name" value="GARS_C"/>
    <property type="match status" value="1"/>
</dbReference>
<evidence type="ECO:0000256" key="11">
    <source>
        <dbReference type="ARBA" id="ARBA00038345"/>
    </source>
</evidence>
<evidence type="ECO:0000256" key="2">
    <source>
        <dbReference type="ARBA" id="ARBA00001946"/>
    </source>
</evidence>
<dbReference type="PANTHER" id="PTHR43472:SF1">
    <property type="entry name" value="PHOSPHORIBOSYLAMINE--GLYCINE LIGASE, CHLOROPLASTIC"/>
    <property type="match status" value="1"/>
</dbReference>
<sequence>MKVLVIGKGGREHALVWKLAQDERIETVYAAPGNAGMTQATCVPIAEDAIDELVTFAQDEQIDWTIVGPEGPLVLGVVNAFQAAGLQIFGPTREAAAIEGSKQFAKELMARAGIPTAAHAVFTSAADAEAYVRKAGAPIVIKADGLAAGKGVTVAETVDQALVAIHDTFAGEYGQQSRVVIEECLIGEECSLMAFVHEETVIPMVLSQDHKRAFDGDLGPNTGGMGAYSPLPQWDEAALTTEAVDRIIQPLVDQMASEGIPFTGFLYAGLMLTKQGPFVIEFNARFGDPETEVILPRLETPLLDVIMPLMDGQTPEVVWTDQAAVGVVVAAEGYPEAPKTGQAIPLDQIGDGLLVFHAGTAERDNQLVSAGGRVLVCVSRAETIEQAVEQVYANLPDVTDQPFFYRTDIAQKAFRASHES</sequence>
<dbReference type="PROSITE" id="PS00184">
    <property type="entry name" value="GARS"/>
    <property type="match status" value="1"/>
</dbReference>
<keyword evidence="7 15" id="KW-0547">Nucleotide-binding</keyword>
<organism evidence="17 18">
    <name type="scientific">Exiguobacterium indicum</name>
    <dbReference type="NCBI Taxonomy" id="296995"/>
    <lineage>
        <taxon>Bacteria</taxon>
        <taxon>Bacillati</taxon>
        <taxon>Bacillota</taxon>
        <taxon>Bacilli</taxon>
        <taxon>Bacillales</taxon>
        <taxon>Bacillales Family XII. Incertae Sedis</taxon>
        <taxon>Exiguobacterium</taxon>
    </lineage>
</organism>
<evidence type="ECO:0000259" key="16">
    <source>
        <dbReference type="PROSITE" id="PS50975"/>
    </source>
</evidence>
<dbReference type="Proteomes" id="UP000053797">
    <property type="component" value="Unassembled WGS sequence"/>
</dbReference>
<keyword evidence="6" id="KW-0479">Metal-binding</keyword>
<dbReference type="PANTHER" id="PTHR43472">
    <property type="entry name" value="PHOSPHORIBOSYLAMINE--GLYCINE LIGASE"/>
    <property type="match status" value="1"/>
</dbReference>
<evidence type="ECO:0000256" key="15">
    <source>
        <dbReference type="PROSITE-ProRule" id="PRU00409"/>
    </source>
</evidence>
<feature type="domain" description="ATP-grasp" evidence="16">
    <location>
        <begin position="106"/>
        <end position="311"/>
    </location>
</feature>
<comment type="similarity">
    <text evidence="11 14">Belongs to the GARS family.</text>
</comment>
<evidence type="ECO:0000256" key="9">
    <source>
        <dbReference type="ARBA" id="ARBA00022840"/>
    </source>
</evidence>
<dbReference type="Gene3D" id="3.40.50.20">
    <property type="match status" value="1"/>
</dbReference>
<comment type="pathway">
    <text evidence="3 14">Purine metabolism; IMP biosynthesis via de novo pathway; N(1)-(5-phospho-D-ribosyl)glycinamide from 5-phospho-alpha-D-ribose 1-diphosphate: step 2/2.</text>
</comment>
<evidence type="ECO:0000256" key="13">
    <source>
        <dbReference type="ARBA" id="ARBA00042864"/>
    </source>
</evidence>
<evidence type="ECO:0000256" key="8">
    <source>
        <dbReference type="ARBA" id="ARBA00022755"/>
    </source>
</evidence>
<gene>
    <name evidence="14" type="primary">purD</name>
    <name evidence="17" type="ORF">AS033_12950</name>
</gene>
<evidence type="ECO:0000256" key="6">
    <source>
        <dbReference type="ARBA" id="ARBA00022723"/>
    </source>
</evidence>
<name>A0A0V8GCM8_9BACL</name>
<dbReference type="InterPro" id="IPR037123">
    <property type="entry name" value="PRibGlycinamide_synth_C_sf"/>
</dbReference>
<dbReference type="Gene3D" id="3.30.1490.20">
    <property type="entry name" value="ATP-grasp fold, A domain"/>
    <property type="match status" value="1"/>
</dbReference>
<dbReference type="AlphaFoldDB" id="A0A0V8GCM8"/>
<keyword evidence="5 14" id="KW-0436">Ligase</keyword>
<dbReference type="EMBL" id="LNQL01000005">
    <property type="protein sequence ID" value="KSU48045.1"/>
    <property type="molecule type" value="Genomic_DNA"/>
</dbReference>
<dbReference type="PROSITE" id="PS50975">
    <property type="entry name" value="ATP_GRASP"/>
    <property type="match status" value="1"/>
</dbReference>
<dbReference type="Pfam" id="PF02844">
    <property type="entry name" value="GARS_N"/>
    <property type="match status" value="1"/>
</dbReference>
<evidence type="ECO:0000256" key="3">
    <source>
        <dbReference type="ARBA" id="ARBA00005174"/>
    </source>
</evidence>
<keyword evidence="10" id="KW-0464">Manganese</keyword>
<dbReference type="Gene3D" id="3.90.600.10">
    <property type="entry name" value="Phosphoribosylglycinamide synthetase, C-terminal domain"/>
    <property type="match status" value="1"/>
</dbReference>
<comment type="cofactor">
    <cofactor evidence="1">
        <name>Mn(2+)</name>
        <dbReference type="ChEBI" id="CHEBI:29035"/>
    </cofactor>
</comment>
<dbReference type="Pfam" id="PF01071">
    <property type="entry name" value="GARS_A"/>
    <property type="match status" value="1"/>
</dbReference>
<dbReference type="SUPFAM" id="SSF56059">
    <property type="entry name" value="Glutathione synthetase ATP-binding domain-like"/>
    <property type="match status" value="1"/>
</dbReference>
<evidence type="ECO:0000313" key="17">
    <source>
        <dbReference type="EMBL" id="KSU48045.1"/>
    </source>
</evidence>
<evidence type="ECO:0000256" key="1">
    <source>
        <dbReference type="ARBA" id="ARBA00001936"/>
    </source>
</evidence>
<dbReference type="SUPFAM" id="SSF51246">
    <property type="entry name" value="Rudiment single hybrid motif"/>
    <property type="match status" value="1"/>
</dbReference>
<dbReference type="HAMAP" id="MF_00138">
    <property type="entry name" value="GARS"/>
    <property type="match status" value="1"/>
</dbReference>
<dbReference type="OrthoDB" id="9807240at2"/>
<dbReference type="Gene3D" id="3.30.470.20">
    <property type="entry name" value="ATP-grasp fold, B domain"/>
    <property type="match status" value="1"/>
</dbReference>
<dbReference type="InterPro" id="IPR013815">
    <property type="entry name" value="ATP_grasp_subdomain_1"/>
</dbReference>
<evidence type="ECO:0000256" key="7">
    <source>
        <dbReference type="ARBA" id="ARBA00022741"/>
    </source>
</evidence>
<dbReference type="FunFam" id="3.40.50.20:FF:000006">
    <property type="entry name" value="Phosphoribosylamine--glycine ligase, chloroplastic"/>
    <property type="match status" value="1"/>
</dbReference>
<evidence type="ECO:0000256" key="10">
    <source>
        <dbReference type="ARBA" id="ARBA00023211"/>
    </source>
</evidence>
<dbReference type="InterPro" id="IPR020561">
    <property type="entry name" value="PRibGlycinamid_synth_ATP-grasp"/>
</dbReference>
<reference evidence="17 18" key="1">
    <citation type="journal article" date="2015" name="Int. J. Syst. Evol. Microbiol.">
        <title>Exiguobacterium enclense sp. nov., isolated from sediment.</title>
        <authorList>
            <person name="Dastager S.G."/>
            <person name="Mawlankar R."/>
            <person name="Sonalkar V.V."/>
            <person name="Thorat M.N."/>
            <person name="Mual P."/>
            <person name="Verma A."/>
            <person name="Krishnamurthi S."/>
            <person name="Tang S.K."/>
            <person name="Li W.J."/>
        </authorList>
    </citation>
    <scope>NUCLEOTIDE SEQUENCE [LARGE SCALE GENOMIC DNA]</scope>
    <source>
        <strain evidence="17 18">NIO-1109</strain>
    </source>
</reference>
<dbReference type="NCBIfam" id="TIGR00877">
    <property type="entry name" value="purD"/>
    <property type="match status" value="1"/>
</dbReference>
<dbReference type="GO" id="GO:0005524">
    <property type="term" value="F:ATP binding"/>
    <property type="evidence" value="ECO:0007669"/>
    <property type="project" value="UniProtKB-UniRule"/>
</dbReference>
<evidence type="ECO:0000313" key="18">
    <source>
        <dbReference type="Proteomes" id="UP000053797"/>
    </source>
</evidence>
<dbReference type="SMART" id="SM01210">
    <property type="entry name" value="GARS_C"/>
    <property type="match status" value="1"/>
</dbReference>
<comment type="caution">
    <text evidence="17">The sequence shown here is derived from an EMBL/GenBank/DDBJ whole genome shotgun (WGS) entry which is preliminary data.</text>
</comment>